<reference evidence="1" key="1">
    <citation type="journal article" date="2015" name="Proc. Natl. Acad. Sci. U.S.A.">
        <title>Networks of energetic and metabolic interactions define dynamics in microbial communities.</title>
        <authorList>
            <person name="Embree M."/>
            <person name="Liu J.K."/>
            <person name="Al-Bassam M.M."/>
            <person name="Zengler K."/>
        </authorList>
    </citation>
    <scope>NUCLEOTIDE SEQUENCE</scope>
</reference>
<evidence type="ECO:0000313" key="1">
    <source>
        <dbReference type="EMBL" id="KUG17233.1"/>
    </source>
</evidence>
<name>A0A0W8F8Q4_9ZZZZ</name>
<organism evidence="1">
    <name type="scientific">hydrocarbon metagenome</name>
    <dbReference type="NCBI Taxonomy" id="938273"/>
    <lineage>
        <taxon>unclassified sequences</taxon>
        <taxon>metagenomes</taxon>
        <taxon>ecological metagenomes</taxon>
    </lineage>
</organism>
<accession>A0A0W8F8Q4</accession>
<dbReference type="EMBL" id="LNQE01001455">
    <property type="protein sequence ID" value="KUG17233.1"/>
    <property type="molecule type" value="Genomic_DNA"/>
</dbReference>
<gene>
    <name evidence="1" type="ORF">ASZ90_013053</name>
</gene>
<dbReference type="AlphaFoldDB" id="A0A0W8F8Q4"/>
<proteinExistence type="predicted"/>
<protein>
    <submittedName>
        <fullName evidence="1">Uncharacterized protein</fullName>
    </submittedName>
</protein>
<sequence length="136" mass="15511">MQLLAEPIEAAPQSLQDRISYLEATIVQLKEENAAMAAAQAHFIENQEIQLKLIKQLRERAMKPANGTKTIARIAKIDEILKSRGATTLKELERILGIDRATMTRLLGKLDMRRYDLHARPGDEREKVLRLKAQIR</sequence>
<comment type="caution">
    <text evidence="1">The sequence shown here is derived from an EMBL/GenBank/DDBJ whole genome shotgun (WGS) entry which is preliminary data.</text>
</comment>
<dbReference type="Gene3D" id="1.10.10.10">
    <property type="entry name" value="Winged helix-like DNA-binding domain superfamily/Winged helix DNA-binding domain"/>
    <property type="match status" value="1"/>
</dbReference>
<dbReference type="InterPro" id="IPR036388">
    <property type="entry name" value="WH-like_DNA-bd_sf"/>
</dbReference>